<dbReference type="EMBL" id="JAWDIQ010000002">
    <property type="protein sequence ID" value="MDY0409398.1"/>
    <property type="molecule type" value="Genomic_DNA"/>
</dbReference>
<dbReference type="PANTHER" id="PTHR18964:SF149">
    <property type="entry name" value="BIFUNCTIONAL UDP-N-ACETYLGLUCOSAMINE 2-EPIMERASE_N-ACETYLMANNOSAMINE KINASE"/>
    <property type="match status" value="1"/>
</dbReference>
<evidence type="ECO:0000256" key="1">
    <source>
        <dbReference type="ARBA" id="ARBA00002486"/>
    </source>
</evidence>
<evidence type="ECO:0000256" key="3">
    <source>
        <dbReference type="ARBA" id="ARBA00022629"/>
    </source>
</evidence>
<sequence length="300" mass="32502">MALNKTWNQHVVKKENKSLVLNVIQSSSPISRADIASITGLNKGTVSSQVTELIDEHLIYESGPGKSSGGRRPVMLLFNKIAGYSIGIDLGVNYILGLLTDLEGNICKENYIKIKDLSFDEIMEKLYEVIDSLIASVPSSPYGIIGIGIGVPGTVDNNGNILLAPNLKWKNIHLKEILEEKYHIPIVIENEANGGAHGERKFGIGMDTKHIVYVSIGIGIGVGLILNGELYKGNNGFSGELGHMTIDINGKDCRCGSKGCWELYASEQALDDYAAQLKLTSLSEEEISLESLLSLAEKGE</sequence>
<dbReference type="InterPro" id="IPR000600">
    <property type="entry name" value="ROK"/>
</dbReference>
<gene>
    <name evidence="4" type="ORF">RWD45_13475</name>
</gene>
<protein>
    <submittedName>
        <fullName evidence="4">ROK family protein</fullName>
    </submittedName>
</protein>
<comment type="caution">
    <text evidence="4">The sequence shown here is derived from an EMBL/GenBank/DDBJ whole genome shotgun (WGS) entry which is preliminary data.</text>
</comment>
<dbReference type="PROSITE" id="PS01125">
    <property type="entry name" value="ROK"/>
    <property type="match status" value="1"/>
</dbReference>
<dbReference type="SUPFAM" id="SSF46785">
    <property type="entry name" value="Winged helix' DNA-binding domain"/>
    <property type="match status" value="1"/>
</dbReference>
<dbReference type="SUPFAM" id="SSF53067">
    <property type="entry name" value="Actin-like ATPase domain"/>
    <property type="match status" value="1"/>
</dbReference>
<accession>A0ABU5CSP3</accession>
<dbReference type="Gene3D" id="1.10.10.10">
    <property type="entry name" value="Winged helix-like DNA-binding domain superfamily/Winged helix DNA-binding domain"/>
    <property type="match status" value="1"/>
</dbReference>
<reference evidence="4 5" key="1">
    <citation type="submission" date="2023-10" db="EMBL/GenBank/DDBJ databases">
        <title>Virgibacillus soli CC-YMP-6 genome.</title>
        <authorList>
            <person name="Miliotis G."/>
            <person name="Sengupta P."/>
            <person name="Hameed A."/>
            <person name="Chuvochina M."/>
            <person name="Mcdonagh F."/>
            <person name="Simpson A.C."/>
            <person name="Singh N.K."/>
            <person name="Rekha P.D."/>
            <person name="Raman K."/>
            <person name="Hugenholtz P."/>
            <person name="Venkateswaran K."/>
        </authorList>
    </citation>
    <scope>NUCLEOTIDE SEQUENCE [LARGE SCALE GENOMIC DNA]</scope>
    <source>
        <strain evidence="4 5">CC-YMP-6</strain>
    </source>
</reference>
<dbReference type="Proteomes" id="UP001275315">
    <property type="component" value="Unassembled WGS sequence"/>
</dbReference>
<dbReference type="InterPro" id="IPR043129">
    <property type="entry name" value="ATPase_NBD"/>
</dbReference>
<dbReference type="PANTHER" id="PTHR18964">
    <property type="entry name" value="ROK (REPRESSOR, ORF, KINASE) FAMILY"/>
    <property type="match status" value="1"/>
</dbReference>
<dbReference type="InterPro" id="IPR036388">
    <property type="entry name" value="WH-like_DNA-bd_sf"/>
</dbReference>
<comment type="function">
    <text evidence="1">Transcriptional repressor of xylose-utilizing enzymes.</text>
</comment>
<dbReference type="RefSeq" id="WP_320380191.1">
    <property type="nucleotide sequence ID" value="NZ_JAWDIQ010000002.1"/>
</dbReference>
<dbReference type="Pfam" id="PF00480">
    <property type="entry name" value="ROK"/>
    <property type="match status" value="1"/>
</dbReference>
<dbReference type="Pfam" id="PF13412">
    <property type="entry name" value="HTH_24"/>
    <property type="match status" value="1"/>
</dbReference>
<evidence type="ECO:0000256" key="2">
    <source>
        <dbReference type="ARBA" id="ARBA00006479"/>
    </source>
</evidence>
<evidence type="ECO:0000313" key="4">
    <source>
        <dbReference type="EMBL" id="MDY0409398.1"/>
    </source>
</evidence>
<comment type="similarity">
    <text evidence="2">Belongs to the ROK (NagC/XylR) family.</text>
</comment>
<organism evidence="4 5">
    <name type="scientific">Paracerasibacillus soli</name>
    <dbReference type="NCBI Taxonomy" id="480284"/>
    <lineage>
        <taxon>Bacteria</taxon>
        <taxon>Bacillati</taxon>
        <taxon>Bacillota</taxon>
        <taxon>Bacilli</taxon>
        <taxon>Bacillales</taxon>
        <taxon>Bacillaceae</taxon>
        <taxon>Paracerasibacillus</taxon>
    </lineage>
</organism>
<keyword evidence="3" id="KW-0119">Carbohydrate metabolism</keyword>
<evidence type="ECO:0000313" key="5">
    <source>
        <dbReference type="Proteomes" id="UP001275315"/>
    </source>
</evidence>
<dbReference type="InterPro" id="IPR049874">
    <property type="entry name" value="ROK_cs"/>
</dbReference>
<proteinExistence type="inferred from homology"/>
<dbReference type="InterPro" id="IPR036390">
    <property type="entry name" value="WH_DNA-bd_sf"/>
</dbReference>
<keyword evidence="3" id="KW-0859">Xylose metabolism</keyword>
<keyword evidence="5" id="KW-1185">Reference proteome</keyword>
<name>A0ABU5CSP3_9BACI</name>
<dbReference type="Gene3D" id="3.30.420.40">
    <property type="match status" value="2"/>
</dbReference>